<dbReference type="SUPFAM" id="SSF48264">
    <property type="entry name" value="Cytochrome P450"/>
    <property type="match status" value="1"/>
</dbReference>
<feature type="binding site" description="axial binding residue" evidence="7">
    <location>
        <position position="416"/>
    </location>
    <ligand>
        <name>heme</name>
        <dbReference type="ChEBI" id="CHEBI:30413"/>
    </ligand>
    <ligandPart>
        <name>Fe</name>
        <dbReference type="ChEBI" id="CHEBI:18248"/>
    </ligandPart>
</feature>
<dbReference type="InterPro" id="IPR017972">
    <property type="entry name" value="Cyt_P450_CS"/>
</dbReference>
<dbReference type="PANTHER" id="PTHR24291:SF50">
    <property type="entry name" value="BIFUNCTIONAL ALBAFLAVENONE MONOOXYGENASE_TERPENE SYNTHASE"/>
    <property type="match status" value="1"/>
</dbReference>
<keyword evidence="4 8" id="KW-0560">Oxidoreductase</keyword>
<keyword evidence="5 7" id="KW-0408">Iron</keyword>
<evidence type="ECO:0000256" key="1">
    <source>
        <dbReference type="ARBA" id="ARBA00010617"/>
    </source>
</evidence>
<gene>
    <name evidence="10" type="ORF">HGB41_04415</name>
</gene>
<dbReference type="PRINTS" id="PR00385">
    <property type="entry name" value="P450"/>
</dbReference>
<dbReference type="InterPro" id="IPR036396">
    <property type="entry name" value="Cyt_P450_sf"/>
</dbReference>
<evidence type="ECO:0000256" key="3">
    <source>
        <dbReference type="ARBA" id="ARBA00022723"/>
    </source>
</evidence>
<dbReference type="InterPro" id="IPR050196">
    <property type="entry name" value="Cytochrome_P450_Monoox"/>
</dbReference>
<dbReference type="InterPro" id="IPR002401">
    <property type="entry name" value="Cyt_P450_E_grp-I"/>
</dbReference>
<evidence type="ECO:0000256" key="8">
    <source>
        <dbReference type="RuleBase" id="RU000461"/>
    </source>
</evidence>
<name>A0A7Y2NYN4_9BURK</name>
<keyword evidence="3 7" id="KW-0479">Metal-binding</keyword>
<sequence>MNTPSPAQCPFRAGGQPPAPVRHPVGAWPPGPPSGLTGWSLLARMARDLPAALARWRQDYGDLVHLRMWPEHQLVVADPQLVRELLVTHHEALIRWERGIGIFSYLQGNSVLIAEAPQWAAKRHALQPAFAPKAVKAFVPTIAAAAGKAMEAWQAAAAVPIESHLTALTMDVIMRMMFSSEIGDEARSMEAAVHAALVEGNAEMFWPASWPDWMPWKRRKRKVRAQLTGLVERQVQSRLALPLDAWPADLLSRLLELHRADGQAWPLDAVRDECMTAFLAGHETTAASLTWWAWCMASNPAAQEEARQEVASVLQGRTPGDEDLPALGYLAQTLDETMRLYPAAPVLMSRRSTREITLGGWTVPTGTMFMIPVFLMHQDPRWFPEPQAFRPGRFAADAPAIPRGAFMPFGTGPRVCLGQHLALMEMTVVAAMLLQRFVLSVPAGQAAPQPVLNISMRPGTPLCLALASSAA</sequence>
<dbReference type="AlphaFoldDB" id="A0A7Y2NYN4"/>
<dbReference type="InterPro" id="IPR001128">
    <property type="entry name" value="Cyt_P450"/>
</dbReference>
<dbReference type="GO" id="GO:0020037">
    <property type="term" value="F:heme binding"/>
    <property type="evidence" value="ECO:0007669"/>
    <property type="project" value="InterPro"/>
</dbReference>
<dbReference type="PANTHER" id="PTHR24291">
    <property type="entry name" value="CYTOCHROME P450 FAMILY 4"/>
    <property type="match status" value="1"/>
</dbReference>
<evidence type="ECO:0000256" key="2">
    <source>
        <dbReference type="ARBA" id="ARBA00022617"/>
    </source>
</evidence>
<evidence type="ECO:0000256" key="4">
    <source>
        <dbReference type="ARBA" id="ARBA00023002"/>
    </source>
</evidence>
<comment type="caution">
    <text evidence="10">The sequence shown here is derived from an EMBL/GenBank/DDBJ whole genome shotgun (WGS) entry which is preliminary data.</text>
</comment>
<accession>A0A7Y2NYN4</accession>
<protein>
    <submittedName>
        <fullName evidence="10">Cytochrome P450</fullName>
    </submittedName>
</protein>
<comment type="similarity">
    <text evidence="1 8">Belongs to the cytochrome P450 family.</text>
</comment>
<feature type="region of interest" description="Disordered" evidence="9">
    <location>
        <begin position="1"/>
        <end position="21"/>
    </location>
</feature>
<dbReference type="PRINTS" id="PR00463">
    <property type="entry name" value="EP450I"/>
</dbReference>
<organism evidence="10 11">
    <name type="scientific">Telluria aromaticivorans</name>
    <dbReference type="NCBI Taxonomy" id="2725995"/>
    <lineage>
        <taxon>Bacteria</taxon>
        <taxon>Pseudomonadati</taxon>
        <taxon>Pseudomonadota</taxon>
        <taxon>Betaproteobacteria</taxon>
        <taxon>Burkholderiales</taxon>
        <taxon>Oxalobacteraceae</taxon>
        <taxon>Telluria group</taxon>
        <taxon>Telluria</taxon>
    </lineage>
</organism>
<evidence type="ECO:0000256" key="5">
    <source>
        <dbReference type="ARBA" id="ARBA00023004"/>
    </source>
</evidence>
<dbReference type="GO" id="GO:0005506">
    <property type="term" value="F:iron ion binding"/>
    <property type="evidence" value="ECO:0007669"/>
    <property type="project" value="InterPro"/>
</dbReference>
<keyword evidence="2 7" id="KW-0349">Heme</keyword>
<dbReference type="RefSeq" id="WP_171081429.1">
    <property type="nucleotide sequence ID" value="NZ_JABAIV010000001.1"/>
</dbReference>
<dbReference type="Pfam" id="PF00067">
    <property type="entry name" value="p450"/>
    <property type="match status" value="1"/>
</dbReference>
<comment type="cofactor">
    <cofactor evidence="7">
        <name>heme</name>
        <dbReference type="ChEBI" id="CHEBI:30413"/>
    </cofactor>
</comment>
<evidence type="ECO:0000313" key="11">
    <source>
        <dbReference type="Proteomes" id="UP000533905"/>
    </source>
</evidence>
<dbReference type="EMBL" id="JABAIV010000001">
    <property type="protein sequence ID" value="NNG22243.1"/>
    <property type="molecule type" value="Genomic_DNA"/>
</dbReference>
<proteinExistence type="inferred from homology"/>
<dbReference type="Gene3D" id="1.10.630.10">
    <property type="entry name" value="Cytochrome P450"/>
    <property type="match status" value="1"/>
</dbReference>
<evidence type="ECO:0000256" key="7">
    <source>
        <dbReference type="PIRSR" id="PIRSR602401-1"/>
    </source>
</evidence>
<keyword evidence="6 8" id="KW-0503">Monooxygenase</keyword>
<dbReference type="GO" id="GO:0016705">
    <property type="term" value="F:oxidoreductase activity, acting on paired donors, with incorporation or reduction of molecular oxygen"/>
    <property type="evidence" value="ECO:0007669"/>
    <property type="project" value="InterPro"/>
</dbReference>
<reference evidence="10 11" key="1">
    <citation type="submission" date="2020-04" db="EMBL/GenBank/DDBJ databases">
        <title>Massilia sp. nov., a cold adapted bacteria isolated from Arctic soil.</title>
        <authorList>
            <person name="Son J."/>
            <person name="Ka J.-O."/>
        </authorList>
    </citation>
    <scope>NUCLEOTIDE SEQUENCE [LARGE SCALE GENOMIC DNA]</scope>
    <source>
        <strain evidence="10 11">ML15P13</strain>
    </source>
</reference>
<evidence type="ECO:0000313" key="10">
    <source>
        <dbReference type="EMBL" id="NNG22243.1"/>
    </source>
</evidence>
<evidence type="ECO:0000256" key="9">
    <source>
        <dbReference type="SAM" id="MobiDB-lite"/>
    </source>
</evidence>
<evidence type="ECO:0000256" key="6">
    <source>
        <dbReference type="ARBA" id="ARBA00023033"/>
    </source>
</evidence>
<keyword evidence="11" id="KW-1185">Reference proteome</keyword>
<dbReference type="PROSITE" id="PS00086">
    <property type="entry name" value="CYTOCHROME_P450"/>
    <property type="match status" value="1"/>
</dbReference>
<dbReference type="GO" id="GO:0004497">
    <property type="term" value="F:monooxygenase activity"/>
    <property type="evidence" value="ECO:0007669"/>
    <property type="project" value="UniProtKB-KW"/>
</dbReference>
<dbReference type="Proteomes" id="UP000533905">
    <property type="component" value="Unassembled WGS sequence"/>
</dbReference>